<comment type="caution">
    <text evidence="1">The sequence shown here is derived from an EMBL/GenBank/DDBJ whole genome shotgun (WGS) entry which is preliminary data.</text>
</comment>
<accession>A0A3M2JMB9</accession>
<protein>
    <recommendedName>
        <fullName evidence="3">Abi-like protein</fullName>
    </recommendedName>
</protein>
<dbReference type="OrthoDB" id="3418622at2"/>
<dbReference type="AlphaFoldDB" id="A0A3M2JMB9"/>
<name>A0A3M2JMB9_9CELL</name>
<evidence type="ECO:0008006" key="3">
    <source>
        <dbReference type="Google" id="ProtNLM"/>
    </source>
</evidence>
<dbReference type="Proteomes" id="UP000269289">
    <property type="component" value="Unassembled WGS sequence"/>
</dbReference>
<proteinExistence type="predicted"/>
<evidence type="ECO:0000313" key="2">
    <source>
        <dbReference type="Proteomes" id="UP000269289"/>
    </source>
</evidence>
<reference evidence="1 2" key="1">
    <citation type="submission" date="2018-10" db="EMBL/GenBank/DDBJ databases">
        <title>Isolation, diversity and antifungal activity of actinobacteria from wheat.</title>
        <authorList>
            <person name="Han C."/>
        </authorList>
    </citation>
    <scope>NUCLEOTIDE SEQUENCE [LARGE SCALE GENOMIC DNA]</scope>
    <source>
        <strain evidence="1 2">NEAU-YY56</strain>
    </source>
</reference>
<organism evidence="1 2">
    <name type="scientific">Cellulomonas triticagri</name>
    <dbReference type="NCBI Taxonomy" id="2483352"/>
    <lineage>
        <taxon>Bacteria</taxon>
        <taxon>Bacillati</taxon>
        <taxon>Actinomycetota</taxon>
        <taxon>Actinomycetes</taxon>
        <taxon>Micrococcales</taxon>
        <taxon>Cellulomonadaceae</taxon>
        <taxon>Cellulomonas</taxon>
    </lineage>
</organism>
<evidence type="ECO:0000313" key="1">
    <source>
        <dbReference type="EMBL" id="RMI13416.1"/>
    </source>
</evidence>
<keyword evidence="2" id="KW-1185">Reference proteome</keyword>
<dbReference type="EMBL" id="RFFI01000016">
    <property type="protein sequence ID" value="RMI13416.1"/>
    <property type="molecule type" value="Genomic_DNA"/>
</dbReference>
<gene>
    <name evidence="1" type="ORF">EBM89_04520</name>
</gene>
<sequence>MDRAISPDRFGTYLRAAAGDHGRALDLYVWDRDLAAAVLADIAIVEVALRNALNGALTAEHGDEWYLHDIGLDERSRAKLAAAWRRLPTRDRTPGRIVAQLMLGFWVELLDAGGVVGSRPPQQWPVSYEERLWRPCLAAAFPGGRHEAAAAGARFTRAWTHGHALVVQALRSRAAHHEPLVTGIPLPGRGQSARPRVSVEEGISTCALLLRMVDRDLAEWVAGESRVPGLLAAAP</sequence>